<dbReference type="AlphaFoldDB" id="A0A1S1QAL7"/>
<proteinExistence type="predicted"/>
<name>A0A1S1QAL7_9ACTN</name>
<dbReference type="PIRSF" id="PIRSF037112">
    <property type="entry name" value="Antirestriction_ArdC"/>
    <property type="match status" value="1"/>
</dbReference>
<dbReference type="InterPro" id="IPR041459">
    <property type="entry name" value="MPTase-PolyVal"/>
</dbReference>
<reference evidence="4" key="1">
    <citation type="submission" date="2016-07" db="EMBL/GenBank/DDBJ databases">
        <title>Sequence Frankia sp. strain CcI1.17.</title>
        <authorList>
            <person name="Ghodhbane-Gtari F."/>
            <person name="Swanson E."/>
            <person name="Gueddou A."/>
            <person name="Morris K."/>
            <person name="Hezbri K."/>
            <person name="Ktari A."/>
            <person name="Nouioui I."/>
            <person name="Abebe-Akele F."/>
            <person name="Simpson S."/>
            <person name="Thomas K."/>
            <person name="Gtari M."/>
            <person name="Tisa L.S."/>
            <person name="Hurst S."/>
        </authorList>
    </citation>
    <scope>NUCLEOTIDE SEQUENCE [LARGE SCALE GENOMIC DNA]</scope>
    <source>
        <strain evidence="4">Cc1.17</strain>
    </source>
</reference>
<dbReference type="EMBL" id="MBLM01000155">
    <property type="protein sequence ID" value="OHV30122.1"/>
    <property type="molecule type" value="Genomic_DNA"/>
</dbReference>
<gene>
    <name evidence="3" type="ORF">CC117_27745</name>
</gene>
<dbReference type="OrthoDB" id="7605626at2"/>
<feature type="domain" description="Polyvalent protein metallopeptidase" evidence="2">
    <location>
        <begin position="160"/>
        <end position="279"/>
    </location>
</feature>
<sequence length="296" mass="32785">MTRQNVYEIVTDTVVNALENGTVPWHQPWNVEVGVPLSLATGKPYRGVNPFLLGLTALANGYRSPWWGTLKKINERGGGVRKGEHSTLVVFWKSYLHKATVDDEQDERRFLLRYYRVFNADQADWDEGKEPTYAALNRSDVERIATAEAIADGYKDSPSIQTGKAAYYEPGAVDQVTMPPIDAFDSAEAYYATLFHELTHSTGHETRLDRDGIRTGSFGRFGDPVYSKEELVAEMGAALLCAIAGIDQKALVENSAAYLRSWLDVLREDSKLIVQAAAQAQHAADHILGVTFAEDG</sequence>
<evidence type="ECO:0000313" key="4">
    <source>
        <dbReference type="Proteomes" id="UP000179627"/>
    </source>
</evidence>
<accession>A0A1S1QAL7</accession>
<dbReference type="Proteomes" id="UP000179627">
    <property type="component" value="Unassembled WGS sequence"/>
</dbReference>
<protein>
    <recommendedName>
        <fullName evidence="5">Antirestriction protein</fullName>
    </recommendedName>
</protein>
<keyword evidence="4" id="KW-1185">Reference proteome</keyword>
<dbReference type="Pfam" id="PF08401">
    <property type="entry name" value="ArdcN"/>
    <property type="match status" value="1"/>
</dbReference>
<dbReference type="Pfam" id="PF18818">
    <property type="entry name" value="MPTase-PolyVal"/>
    <property type="match status" value="1"/>
</dbReference>
<evidence type="ECO:0000313" key="3">
    <source>
        <dbReference type="EMBL" id="OHV30122.1"/>
    </source>
</evidence>
<dbReference type="RefSeq" id="WP_071089761.1">
    <property type="nucleotide sequence ID" value="NZ_MBLM01000155.1"/>
</dbReference>
<dbReference type="GO" id="GO:0003697">
    <property type="term" value="F:single-stranded DNA binding"/>
    <property type="evidence" value="ECO:0007669"/>
    <property type="project" value="InterPro"/>
</dbReference>
<evidence type="ECO:0000259" key="1">
    <source>
        <dbReference type="Pfam" id="PF08401"/>
    </source>
</evidence>
<dbReference type="InterPro" id="IPR013610">
    <property type="entry name" value="ArdC_N"/>
</dbReference>
<evidence type="ECO:0000259" key="2">
    <source>
        <dbReference type="Pfam" id="PF18818"/>
    </source>
</evidence>
<dbReference type="InterPro" id="IPR017113">
    <property type="entry name" value="Antirestriction_ArdC"/>
</dbReference>
<feature type="domain" description="N-terminal" evidence="1">
    <location>
        <begin position="4"/>
        <end position="118"/>
    </location>
</feature>
<organism evidence="3 4">
    <name type="scientific">Parafrankia colletiae</name>
    <dbReference type="NCBI Taxonomy" id="573497"/>
    <lineage>
        <taxon>Bacteria</taxon>
        <taxon>Bacillati</taxon>
        <taxon>Actinomycetota</taxon>
        <taxon>Actinomycetes</taxon>
        <taxon>Frankiales</taxon>
        <taxon>Frankiaceae</taxon>
        <taxon>Parafrankia</taxon>
    </lineage>
</organism>
<evidence type="ECO:0008006" key="5">
    <source>
        <dbReference type="Google" id="ProtNLM"/>
    </source>
</evidence>
<comment type="caution">
    <text evidence="3">The sequence shown here is derived from an EMBL/GenBank/DDBJ whole genome shotgun (WGS) entry which is preliminary data.</text>
</comment>